<feature type="signal peptide" evidence="8">
    <location>
        <begin position="1"/>
        <end position="20"/>
    </location>
</feature>
<dbReference type="InterPro" id="IPR002182">
    <property type="entry name" value="NB-ARC"/>
</dbReference>
<comment type="similarity">
    <text evidence="1">Belongs to the disease resistance NB-LRR family.</text>
</comment>
<accession>A0AAV5CDN0</accession>
<dbReference type="PANTHER" id="PTHR36766">
    <property type="entry name" value="PLANT BROAD-SPECTRUM MILDEW RESISTANCE PROTEIN RPW8"/>
    <property type="match status" value="1"/>
</dbReference>
<dbReference type="Pfam" id="PF18052">
    <property type="entry name" value="Rx_N"/>
    <property type="match status" value="1"/>
</dbReference>
<dbReference type="SUPFAM" id="SSF52540">
    <property type="entry name" value="P-loop containing nucleoside triphosphate hydrolases"/>
    <property type="match status" value="1"/>
</dbReference>
<dbReference type="Gene3D" id="1.20.5.4130">
    <property type="match status" value="1"/>
</dbReference>
<dbReference type="InterPro" id="IPR041118">
    <property type="entry name" value="Rx_N"/>
</dbReference>
<evidence type="ECO:0000313" key="12">
    <source>
        <dbReference type="Proteomes" id="UP001054889"/>
    </source>
</evidence>
<evidence type="ECO:0000313" key="11">
    <source>
        <dbReference type="EMBL" id="GJM96237.1"/>
    </source>
</evidence>
<dbReference type="PANTHER" id="PTHR36766:SF36">
    <property type="entry name" value="AAA+ ATPASE DOMAIN-CONTAINING PROTEIN"/>
    <property type="match status" value="1"/>
</dbReference>
<sequence length="582" mass="64844">MAAVLGAFVSKLAFIMMGMAKDEVEMLLDVPGEITKLETTPGDLSSILADAERRRICSTAVERWVRELKDAMYDVDDILDLCLIMEGGGEDPTASAAAPKTKPRSWKKIPTKLFCFRNPVAAHEVGKKIQALNKRLSGIAERSSRFGFIIQQINSSANTTTATSLSNSNNSRMTGPSIIRSDVVGEKIEQDTKKIVDLLIKKVGVRVGSNQENVVVAAAITGVGGIGKATLARMVFNDSMVEENFDRRIWLSVNKEVNQTSVLQNVIAALGCSYDASMGDTALLEHLLKLAVRQKKFLLVMDDVWSESENVWSDVLRAALNDGAPGSRVLVTTRNDGVARKMKAQHLHRVQKLEEQDAWILLKNQVDLAELPDSICHLKHLRYLALSGLQKASSGSVASRAMLCSKHHQRELTLNFTSSLGDNREGEANISMEEQERIKQVLEVLGWTEWDWEQHVPAMPILEGLMIDNWSASEWERIHHVQQLKAYASGPEKGLDRFIYYTKEPYSFEVVMSDSTVTLTAESLRQLFGEQMWEVNINSLMNLRKQMQKQQCTEGRGKMLASETQKRAEENGIVQGRSGTHT</sequence>
<feature type="chain" id="PRO_5043663421" evidence="8">
    <location>
        <begin position="21"/>
        <end position="582"/>
    </location>
</feature>
<evidence type="ECO:0000256" key="3">
    <source>
        <dbReference type="ARBA" id="ARBA00022737"/>
    </source>
</evidence>
<dbReference type="GO" id="GO:0006952">
    <property type="term" value="P:defense response"/>
    <property type="evidence" value="ECO:0007669"/>
    <property type="project" value="UniProtKB-KW"/>
</dbReference>
<keyword evidence="4" id="KW-0547">Nucleotide-binding</keyword>
<reference evidence="11" key="1">
    <citation type="journal article" date="2018" name="DNA Res.">
        <title>Multiple hybrid de novo genome assembly of finger millet, an orphan allotetraploid crop.</title>
        <authorList>
            <person name="Hatakeyama M."/>
            <person name="Aluri S."/>
            <person name="Balachadran M.T."/>
            <person name="Sivarajan S.R."/>
            <person name="Patrignani A."/>
            <person name="Gruter S."/>
            <person name="Poveda L."/>
            <person name="Shimizu-Inatsugi R."/>
            <person name="Baeten J."/>
            <person name="Francoijs K.J."/>
            <person name="Nataraja K.N."/>
            <person name="Reddy Y.A.N."/>
            <person name="Phadnis S."/>
            <person name="Ravikumar R.L."/>
            <person name="Schlapbach R."/>
            <person name="Sreeman S.M."/>
            <person name="Shimizu K.K."/>
        </authorList>
    </citation>
    <scope>NUCLEOTIDE SEQUENCE</scope>
</reference>
<dbReference type="CDD" id="cd14798">
    <property type="entry name" value="RX-CC_like"/>
    <property type="match status" value="1"/>
</dbReference>
<name>A0AAV5CDN0_ELECO</name>
<reference evidence="11" key="2">
    <citation type="submission" date="2021-12" db="EMBL/GenBank/DDBJ databases">
        <title>Resequencing data analysis of finger millet.</title>
        <authorList>
            <person name="Hatakeyama M."/>
            <person name="Aluri S."/>
            <person name="Balachadran M.T."/>
            <person name="Sivarajan S.R."/>
            <person name="Poveda L."/>
            <person name="Shimizu-Inatsugi R."/>
            <person name="Schlapbach R."/>
            <person name="Sreeman S.M."/>
            <person name="Shimizu K.K."/>
        </authorList>
    </citation>
    <scope>NUCLEOTIDE SEQUENCE</scope>
</reference>
<dbReference type="PRINTS" id="PR00364">
    <property type="entry name" value="DISEASERSIST"/>
</dbReference>
<feature type="domain" description="NB-ARC" evidence="9">
    <location>
        <begin position="217"/>
        <end position="366"/>
    </location>
</feature>
<keyword evidence="2" id="KW-0433">Leucine-rich repeat</keyword>
<feature type="region of interest" description="Disordered" evidence="7">
    <location>
        <begin position="552"/>
        <end position="582"/>
    </location>
</feature>
<dbReference type="GO" id="GO:0043531">
    <property type="term" value="F:ADP binding"/>
    <property type="evidence" value="ECO:0007669"/>
    <property type="project" value="InterPro"/>
</dbReference>
<dbReference type="AlphaFoldDB" id="A0AAV5CDN0"/>
<organism evidence="11 12">
    <name type="scientific">Eleusine coracana subsp. coracana</name>
    <dbReference type="NCBI Taxonomy" id="191504"/>
    <lineage>
        <taxon>Eukaryota</taxon>
        <taxon>Viridiplantae</taxon>
        <taxon>Streptophyta</taxon>
        <taxon>Embryophyta</taxon>
        <taxon>Tracheophyta</taxon>
        <taxon>Spermatophyta</taxon>
        <taxon>Magnoliopsida</taxon>
        <taxon>Liliopsida</taxon>
        <taxon>Poales</taxon>
        <taxon>Poaceae</taxon>
        <taxon>PACMAD clade</taxon>
        <taxon>Chloridoideae</taxon>
        <taxon>Cynodonteae</taxon>
        <taxon>Eleusininae</taxon>
        <taxon>Eleusine</taxon>
    </lineage>
</organism>
<dbReference type="InterPro" id="IPR038005">
    <property type="entry name" value="RX-like_CC"/>
</dbReference>
<protein>
    <submittedName>
        <fullName evidence="11">Uncharacterized protein</fullName>
    </submittedName>
</protein>
<dbReference type="InterPro" id="IPR027417">
    <property type="entry name" value="P-loop_NTPase"/>
</dbReference>
<evidence type="ECO:0000256" key="7">
    <source>
        <dbReference type="SAM" id="MobiDB-lite"/>
    </source>
</evidence>
<evidence type="ECO:0000256" key="1">
    <source>
        <dbReference type="ARBA" id="ARBA00008894"/>
    </source>
</evidence>
<keyword evidence="8" id="KW-0732">Signal</keyword>
<keyword evidence="3" id="KW-0677">Repeat</keyword>
<feature type="domain" description="Disease resistance N-terminal" evidence="10">
    <location>
        <begin position="18"/>
        <end position="87"/>
    </location>
</feature>
<dbReference type="GO" id="GO:0005524">
    <property type="term" value="F:ATP binding"/>
    <property type="evidence" value="ECO:0007669"/>
    <property type="project" value="UniProtKB-KW"/>
</dbReference>
<keyword evidence="12" id="KW-1185">Reference proteome</keyword>
<evidence type="ECO:0000256" key="2">
    <source>
        <dbReference type="ARBA" id="ARBA00022614"/>
    </source>
</evidence>
<evidence type="ECO:0000259" key="9">
    <source>
        <dbReference type="Pfam" id="PF00931"/>
    </source>
</evidence>
<keyword evidence="6" id="KW-0067">ATP-binding</keyword>
<dbReference type="Pfam" id="PF00931">
    <property type="entry name" value="NB-ARC"/>
    <property type="match status" value="1"/>
</dbReference>
<evidence type="ECO:0000256" key="6">
    <source>
        <dbReference type="ARBA" id="ARBA00022840"/>
    </source>
</evidence>
<proteinExistence type="inferred from homology"/>
<keyword evidence="5" id="KW-0611">Plant defense</keyword>
<evidence type="ECO:0000256" key="5">
    <source>
        <dbReference type="ARBA" id="ARBA00022821"/>
    </source>
</evidence>
<gene>
    <name evidence="11" type="primary">ga13055</name>
    <name evidence="11" type="ORF">PR202_ga13055</name>
</gene>
<dbReference type="EMBL" id="BQKI01000006">
    <property type="protein sequence ID" value="GJM96237.1"/>
    <property type="molecule type" value="Genomic_DNA"/>
</dbReference>
<evidence type="ECO:0000256" key="8">
    <source>
        <dbReference type="SAM" id="SignalP"/>
    </source>
</evidence>
<evidence type="ECO:0000259" key="10">
    <source>
        <dbReference type="Pfam" id="PF18052"/>
    </source>
</evidence>
<evidence type="ECO:0000256" key="4">
    <source>
        <dbReference type="ARBA" id="ARBA00022741"/>
    </source>
</evidence>
<dbReference type="Gene3D" id="3.40.50.300">
    <property type="entry name" value="P-loop containing nucleotide triphosphate hydrolases"/>
    <property type="match status" value="1"/>
</dbReference>
<dbReference type="Proteomes" id="UP001054889">
    <property type="component" value="Unassembled WGS sequence"/>
</dbReference>
<comment type="caution">
    <text evidence="11">The sequence shown here is derived from an EMBL/GenBank/DDBJ whole genome shotgun (WGS) entry which is preliminary data.</text>
</comment>